<evidence type="ECO:0000313" key="2">
    <source>
        <dbReference type="EMBL" id="PMD13338.1"/>
    </source>
</evidence>
<keyword evidence="1" id="KW-1133">Transmembrane helix</keyword>
<evidence type="ECO:0008006" key="4">
    <source>
        <dbReference type="Google" id="ProtNLM"/>
    </source>
</evidence>
<dbReference type="Proteomes" id="UP000235672">
    <property type="component" value="Unassembled WGS sequence"/>
</dbReference>
<dbReference type="EMBL" id="KZ613532">
    <property type="protein sequence ID" value="PMD13338.1"/>
    <property type="molecule type" value="Genomic_DNA"/>
</dbReference>
<sequence length="524" mass="60761">MAEISPDQTLQGVKEYQYFQPELIKLIASENIYDEDQNGGGQPPWEIDDRERPYLKYVKALRSWRHLRLLADFMQVGTTPLRWKELKDKPSNRQERASRTKVTRLDYHEGLSKPIRQEITTSSKLREILHEQASENGPGKRKFRLFIIEDLSRDVIELLGAHYDVDPAFFRDQIFDYAWYNTRDRWIDPPRMHVVTKRQQWIQIRFATSRYFEDQVIFKSGCDQSESFNVYRRLEDDSNNTGTWDAEKAIVGLSRTRAAFWLGKAGSHVEGPVGILLVDPTVTEGYSLWHGYRNWEETPSMKDLESMEGKMPPPGPTRKSFFDDLIYWLEKPEAFGPSTASNCAVNIHVPMQALLYLICGEWLTITEYIQTRLAQVEWEISFPEHFLNSGKRIDVALKKLHIWRRLVPLYHRMLTETLQHRLTSVVTASISIDDSHRGLQDTRNVTRLTWLATCFIPLSLTASIFSMQSDIVNVRPILGWYFLISLLLVLVTIGGAFILTGSVVTKQVIGIRESVETHHKNKKT</sequence>
<accession>A0A2J6PH33</accession>
<evidence type="ECO:0000313" key="3">
    <source>
        <dbReference type="Proteomes" id="UP000235672"/>
    </source>
</evidence>
<dbReference type="Gene3D" id="1.20.58.340">
    <property type="entry name" value="Magnesium transport protein CorA, transmembrane region"/>
    <property type="match status" value="1"/>
</dbReference>
<feature type="transmembrane region" description="Helical" evidence="1">
    <location>
        <begin position="478"/>
        <end position="499"/>
    </location>
</feature>
<gene>
    <name evidence="2" type="ORF">NA56DRAFT_683033</name>
</gene>
<keyword evidence="1" id="KW-0812">Transmembrane</keyword>
<name>A0A2J6PH33_9HELO</name>
<protein>
    <recommendedName>
        <fullName evidence="4">Cora-domain-containing protein</fullName>
    </recommendedName>
</protein>
<keyword evidence="1" id="KW-0472">Membrane</keyword>
<evidence type="ECO:0000256" key="1">
    <source>
        <dbReference type="SAM" id="Phobius"/>
    </source>
</evidence>
<keyword evidence="3" id="KW-1185">Reference proteome</keyword>
<dbReference type="OrthoDB" id="5428055at2759"/>
<proteinExistence type="predicted"/>
<organism evidence="2 3">
    <name type="scientific">Hyaloscypha hepaticicola</name>
    <dbReference type="NCBI Taxonomy" id="2082293"/>
    <lineage>
        <taxon>Eukaryota</taxon>
        <taxon>Fungi</taxon>
        <taxon>Dikarya</taxon>
        <taxon>Ascomycota</taxon>
        <taxon>Pezizomycotina</taxon>
        <taxon>Leotiomycetes</taxon>
        <taxon>Helotiales</taxon>
        <taxon>Hyaloscyphaceae</taxon>
        <taxon>Hyaloscypha</taxon>
    </lineage>
</organism>
<dbReference type="STRING" id="1745343.A0A2J6PH33"/>
<reference evidence="2 3" key="1">
    <citation type="submission" date="2016-05" db="EMBL/GenBank/DDBJ databases">
        <title>A degradative enzymes factory behind the ericoid mycorrhizal symbiosis.</title>
        <authorList>
            <consortium name="DOE Joint Genome Institute"/>
            <person name="Martino E."/>
            <person name="Morin E."/>
            <person name="Grelet G."/>
            <person name="Kuo A."/>
            <person name="Kohler A."/>
            <person name="Daghino S."/>
            <person name="Barry K."/>
            <person name="Choi C."/>
            <person name="Cichocki N."/>
            <person name="Clum A."/>
            <person name="Copeland A."/>
            <person name="Hainaut M."/>
            <person name="Haridas S."/>
            <person name="Labutti K."/>
            <person name="Lindquist E."/>
            <person name="Lipzen A."/>
            <person name="Khouja H.-R."/>
            <person name="Murat C."/>
            <person name="Ohm R."/>
            <person name="Olson A."/>
            <person name="Spatafora J."/>
            <person name="Veneault-Fourrey C."/>
            <person name="Henrissat B."/>
            <person name="Grigoriev I."/>
            <person name="Martin F."/>
            <person name="Perotto S."/>
        </authorList>
    </citation>
    <scope>NUCLEOTIDE SEQUENCE [LARGE SCALE GENOMIC DNA]</scope>
    <source>
        <strain evidence="2 3">UAMH 7357</strain>
    </source>
</reference>
<dbReference type="AlphaFoldDB" id="A0A2J6PH33"/>